<dbReference type="GeneID" id="54332856"/>
<proteinExistence type="predicted"/>
<dbReference type="InterPro" id="IPR006597">
    <property type="entry name" value="Sel1-like"/>
</dbReference>
<feature type="compositionally biased region" description="Basic and acidic residues" evidence="2">
    <location>
        <begin position="178"/>
        <end position="211"/>
    </location>
</feature>
<dbReference type="Pfam" id="PF08238">
    <property type="entry name" value="Sel1"/>
    <property type="match status" value="7"/>
</dbReference>
<dbReference type="PANTHER" id="PTHR46430">
    <property type="entry name" value="PROTEIN SKT5-RELATED"/>
    <property type="match status" value="1"/>
</dbReference>
<protein>
    <submittedName>
        <fullName evidence="3">Uncharacterized protein</fullName>
    </submittedName>
</protein>
<dbReference type="AlphaFoldDB" id="A0A5M9M8K6"/>
<evidence type="ECO:0000256" key="1">
    <source>
        <dbReference type="ARBA" id="ARBA00022737"/>
    </source>
</evidence>
<evidence type="ECO:0000256" key="2">
    <source>
        <dbReference type="SAM" id="MobiDB-lite"/>
    </source>
</evidence>
<feature type="compositionally biased region" description="Low complexity" evidence="2">
    <location>
        <begin position="69"/>
        <end position="93"/>
    </location>
</feature>
<feature type="compositionally biased region" description="Pro residues" evidence="2">
    <location>
        <begin position="504"/>
        <end position="514"/>
    </location>
</feature>
<feature type="compositionally biased region" description="Low complexity" evidence="2">
    <location>
        <begin position="406"/>
        <end position="419"/>
    </location>
</feature>
<dbReference type="SUPFAM" id="SSF81901">
    <property type="entry name" value="HCP-like"/>
    <property type="match status" value="2"/>
</dbReference>
<reference evidence="3 4" key="1">
    <citation type="submission" date="2019-08" db="EMBL/GenBank/DDBJ databases">
        <title>The genome sequence of a newly discovered highly antifungal drug resistant Aspergillus species, Aspergillus tanneri NIH 1004.</title>
        <authorList>
            <person name="Mounaud S."/>
            <person name="Singh I."/>
            <person name="Joardar V."/>
            <person name="Pakala S."/>
            <person name="Pakala S."/>
            <person name="Venepally P."/>
            <person name="Chung J.K."/>
            <person name="Losada L."/>
            <person name="Nierman W.C."/>
        </authorList>
    </citation>
    <scope>NUCLEOTIDE SEQUENCE [LARGE SCALE GENOMIC DNA]</scope>
    <source>
        <strain evidence="3 4">NIH1004</strain>
    </source>
</reference>
<evidence type="ECO:0000313" key="3">
    <source>
        <dbReference type="EMBL" id="KAA8643385.1"/>
    </source>
</evidence>
<dbReference type="PANTHER" id="PTHR46430:SF3">
    <property type="entry name" value="ACTIVATOR OF C KINASE PROTEIN 1"/>
    <property type="match status" value="1"/>
</dbReference>
<dbReference type="EMBL" id="QUQM01000005">
    <property type="protein sequence ID" value="KAA8643385.1"/>
    <property type="molecule type" value="Genomic_DNA"/>
</dbReference>
<dbReference type="VEuPathDB" id="FungiDB:EYZ11_003417"/>
<feature type="compositionally biased region" description="Polar residues" evidence="2">
    <location>
        <begin position="338"/>
        <end position="374"/>
    </location>
</feature>
<evidence type="ECO:0000313" key="4">
    <source>
        <dbReference type="Proteomes" id="UP000324241"/>
    </source>
</evidence>
<feature type="compositionally biased region" description="Polar residues" evidence="2">
    <location>
        <begin position="420"/>
        <end position="429"/>
    </location>
</feature>
<comment type="caution">
    <text evidence="3">The sequence shown here is derived from an EMBL/GenBank/DDBJ whole genome shotgun (WGS) entry which is preliminary data.</text>
</comment>
<dbReference type="RefSeq" id="XP_033422747.1">
    <property type="nucleotide sequence ID" value="XM_033574729.1"/>
</dbReference>
<organism evidence="3 4">
    <name type="scientific">Aspergillus tanneri</name>
    <dbReference type="NCBI Taxonomy" id="1220188"/>
    <lineage>
        <taxon>Eukaryota</taxon>
        <taxon>Fungi</taxon>
        <taxon>Dikarya</taxon>
        <taxon>Ascomycota</taxon>
        <taxon>Pezizomycotina</taxon>
        <taxon>Eurotiomycetes</taxon>
        <taxon>Eurotiomycetidae</taxon>
        <taxon>Eurotiales</taxon>
        <taxon>Aspergillaceae</taxon>
        <taxon>Aspergillus</taxon>
        <taxon>Aspergillus subgen. Circumdati</taxon>
    </lineage>
</organism>
<feature type="region of interest" description="Disordered" evidence="2">
    <location>
        <begin position="302"/>
        <end position="534"/>
    </location>
</feature>
<gene>
    <name evidence="3" type="ORF">ATNIH1004_010154</name>
</gene>
<dbReference type="OrthoDB" id="272077at2759"/>
<feature type="region of interest" description="Disordered" evidence="2">
    <location>
        <begin position="1"/>
        <end position="271"/>
    </location>
</feature>
<name>A0A5M9M8K6_9EURO</name>
<keyword evidence="1" id="KW-0677">Repeat</keyword>
<dbReference type="InterPro" id="IPR011990">
    <property type="entry name" value="TPR-like_helical_dom_sf"/>
</dbReference>
<dbReference type="Gene3D" id="1.25.40.10">
    <property type="entry name" value="Tetratricopeptide repeat domain"/>
    <property type="match status" value="2"/>
</dbReference>
<dbReference type="SMART" id="SM00671">
    <property type="entry name" value="SEL1"/>
    <property type="match status" value="7"/>
</dbReference>
<dbReference type="Proteomes" id="UP000324241">
    <property type="component" value="Unassembled WGS sequence"/>
</dbReference>
<accession>A0A5M9M8K6</accession>
<feature type="compositionally biased region" description="Polar residues" evidence="2">
    <location>
        <begin position="127"/>
        <end position="136"/>
    </location>
</feature>
<sequence length="917" mass="100603">MAYPQRPAQRPPPVRNYGAGTSPRGGGFEGPPQFDQESYEHGIDNPNQRYGNKGYDVSGYGYPDDQPVPRSYGPPRGAPRPRGYGPQPPDRGYAYGGRPPPNEYDSRRGYGDRGPPKQDRMRPSARQVPSSSNTVPFDNPFPTFPSKEQSRGRSDSKARLERGMAGMDLNGPMSPTRGPDRPHTSNGRRQEVPRSPKSAPPERGRGDHSEGPVRSASAGRHAAGDRFERSYTGLNDPPPIPQINRSVTMPVTSTPTPPPMTKHSYPGQSTYREPNYAAFRYTREYSTEELLDVYYNSAHTAEPDMPNFDAMPDGGKGIDESLPGLEPPKAKKVPVESPATSTTQYTAFNPQSAQVHHAQSQPDMRTDNMPNQFENAGFQFDLPGETPTPPTGYPQDKTGYGFGEGPYQDPMQAQYPQQQGSRSQSMTSYSDRRPSYAGTSGPPRPFRANQPGYANEPRQGVSDMELGFDPEQNPDALPHHPVPFRPGHDQGAKPAPMRQYSVPAPAPAPTPASAPAPASSASAPPAPQGPPVDMLATQPITHEELQRLQQTAKSRPSDQKTQLLLAKKLVEASTFLVDESRMDPRTKAKAREKYVTDAYKIVKKLVAVGYTDAQFYLADAYGQGQLGLQVDNKEAFNLYHSAAKQGHAQSAYRVAVCCEIGAEEGGGTKRDPFKAVQWYKRAASLGDPPAMYKMGMILLKGLLGQAKNPREGISWLKRAAERADVENPHALHELALLYTSAGTNDIVIRDESYASQLFHQAAELGYKFSQSRLGTAYEYGLMGCPVDARQSIIWYTHAAAQGEHQSELALSGWYLTGSEGILQQSDTEAYLWARKAATAGLAKAEYAMGYFTEVGIGVTSNIDDAKRWYWRAAAQGFPKARERLEELKKGGARMQKTRLSRSAVNQQKQNDGDCVIM</sequence>
<dbReference type="InterPro" id="IPR051726">
    <property type="entry name" value="Chitin_Synth_Reg"/>
</dbReference>
<feature type="compositionally biased region" description="Basic and acidic residues" evidence="2">
    <location>
        <begin position="148"/>
        <end position="162"/>
    </location>
</feature>
<feature type="compositionally biased region" description="Basic and acidic residues" evidence="2">
    <location>
        <begin position="104"/>
        <end position="122"/>
    </location>
</feature>